<dbReference type="InterPro" id="IPR036388">
    <property type="entry name" value="WH-like_DNA-bd_sf"/>
</dbReference>
<feature type="non-terminal residue" evidence="5">
    <location>
        <position position="238"/>
    </location>
</feature>
<dbReference type="InterPro" id="IPR045180">
    <property type="entry name" value="La_dom_prot"/>
</dbReference>
<dbReference type="SUPFAM" id="SSF46785">
    <property type="entry name" value="Winged helix' DNA-binding domain"/>
    <property type="match status" value="1"/>
</dbReference>
<dbReference type="Pfam" id="PF05383">
    <property type="entry name" value="La"/>
    <property type="match status" value="1"/>
</dbReference>
<dbReference type="SMART" id="SM00715">
    <property type="entry name" value="LA"/>
    <property type="match status" value="1"/>
</dbReference>
<organism evidence="5 6">
    <name type="scientific">Bonamia ostreae</name>
    <dbReference type="NCBI Taxonomy" id="126728"/>
    <lineage>
        <taxon>Eukaryota</taxon>
        <taxon>Sar</taxon>
        <taxon>Rhizaria</taxon>
        <taxon>Endomyxa</taxon>
        <taxon>Ascetosporea</taxon>
        <taxon>Haplosporida</taxon>
        <taxon>Bonamia</taxon>
    </lineage>
</organism>
<accession>A0ABV2AM28</accession>
<evidence type="ECO:0000256" key="2">
    <source>
        <dbReference type="PROSITE-ProRule" id="PRU00332"/>
    </source>
</evidence>
<gene>
    <name evidence="5" type="ORF">MHBO_002346</name>
</gene>
<feature type="compositionally biased region" description="Polar residues" evidence="3">
    <location>
        <begin position="226"/>
        <end position="238"/>
    </location>
</feature>
<evidence type="ECO:0000313" key="6">
    <source>
        <dbReference type="Proteomes" id="UP001439008"/>
    </source>
</evidence>
<dbReference type="CDD" id="cd07323">
    <property type="entry name" value="LAM"/>
    <property type="match status" value="1"/>
</dbReference>
<dbReference type="PANTHER" id="PTHR22792:SF132">
    <property type="entry name" value="LA-RELATED PROTEIN 1"/>
    <property type="match status" value="1"/>
</dbReference>
<evidence type="ECO:0000256" key="3">
    <source>
        <dbReference type="SAM" id="MobiDB-lite"/>
    </source>
</evidence>
<reference evidence="5 6" key="1">
    <citation type="journal article" date="2024" name="BMC Biol.">
        <title>Comparative genomics of Ascetosporea gives new insight into the evolutionary basis for animal parasitism in Rhizaria.</title>
        <authorList>
            <person name="Hiltunen Thoren M."/>
            <person name="Onut-Brannstrom I."/>
            <person name="Alfjorden A."/>
            <person name="Peckova H."/>
            <person name="Swords F."/>
            <person name="Hooper C."/>
            <person name="Holzer A.S."/>
            <person name="Bass D."/>
            <person name="Burki F."/>
        </authorList>
    </citation>
    <scope>NUCLEOTIDE SEQUENCE [LARGE SCALE GENOMIC DNA]</scope>
    <source>
        <strain evidence="5">20-A016</strain>
    </source>
</reference>
<evidence type="ECO:0000313" key="5">
    <source>
        <dbReference type="EMBL" id="MES1920703.1"/>
    </source>
</evidence>
<dbReference type="PANTHER" id="PTHR22792">
    <property type="entry name" value="LUPUS LA PROTEIN-RELATED"/>
    <property type="match status" value="1"/>
</dbReference>
<name>A0ABV2AM28_9EUKA</name>
<sequence length="238" mass="27682">MENNTSDGKTQINKTRDQDVKEKVVYTLVPEIEAPSQESIPAIESKPVYNQTSFATYGSNQYSSRPRYPGKFSGQKTYQPKPFFALNTLTGIRRQIEYYFSDENLVKDKFFKSKMDKNGYVNVNVISAFPRMKNGNITEDIILNAGKRSKKIQVYGNFMRSKFSWHKFIESPMTQNPEETMESLKPEELSEEEFIILKEKSENEPVSEESDEENHQENIFKENQKLYGNNNVQQATYE</sequence>
<dbReference type="Gene3D" id="1.10.10.10">
    <property type="entry name" value="Winged helix-like DNA-binding domain superfamily/Winged helix DNA-binding domain"/>
    <property type="match status" value="1"/>
</dbReference>
<dbReference type="InterPro" id="IPR006630">
    <property type="entry name" value="La_HTH"/>
</dbReference>
<proteinExistence type="predicted"/>
<dbReference type="Proteomes" id="UP001439008">
    <property type="component" value="Unassembled WGS sequence"/>
</dbReference>
<feature type="domain" description="HTH La-type RNA-binding" evidence="4">
    <location>
        <begin position="82"/>
        <end position="171"/>
    </location>
</feature>
<dbReference type="EMBL" id="JBDODL010000815">
    <property type="protein sequence ID" value="MES1920703.1"/>
    <property type="molecule type" value="Genomic_DNA"/>
</dbReference>
<dbReference type="PROSITE" id="PS50961">
    <property type="entry name" value="HTH_LA"/>
    <property type="match status" value="1"/>
</dbReference>
<evidence type="ECO:0000259" key="4">
    <source>
        <dbReference type="PROSITE" id="PS50961"/>
    </source>
</evidence>
<feature type="region of interest" description="Disordered" evidence="3">
    <location>
        <begin position="198"/>
        <end position="238"/>
    </location>
</feature>
<keyword evidence="1 2" id="KW-0694">RNA-binding</keyword>
<evidence type="ECO:0000256" key="1">
    <source>
        <dbReference type="ARBA" id="ARBA00022884"/>
    </source>
</evidence>
<comment type="caution">
    <text evidence="5">The sequence shown here is derived from an EMBL/GenBank/DDBJ whole genome shotgun (WGS) entry which is preliminary data.</text>
</comment>
<protein>
    <recommendedName>
        <fullName evidence="4">HTH La-type RNA-binding domain-containing protein</fullName>
    </recommendedName>
</protein>
<keyword evidence="6" id="KW-1185">Reference proteome</keyword>
<dbReference type="InterPro" id="IPR036390">
    <property type="entry name" value="WH_DNA-bd_sf"/>
</dbReference>
<feature type="compositionally biased region" description="Basic and acidic residues" evidence="3">
    <location>
        <begin position="213"/>
        <end position="224"/>
    </location>
</feature>